<reference evidence="2 3" key="1">
    <citation type="submission" date="2015-09" db="EMBL/GenBank/DDBJ databases">
        <title>Genome sequencing project for genomic taxonomy and phylogenomics of Bacillus-like bacteria.</title>
        <authorList>
            <person name="Liu B."/>
            <person name="Wang J."/>
            <person name="Zhu Y."/>
            <person name="Liu G."/>
            <person name="Chen Q."/>
            <person name="Chen Z."/>
            <person name="Lan J."/>
            <person name="Che J."/>
            <person name="Ge C."/>
            <person name="Shi H."/>
            <person name="Pan Z."/>
            <person name="Liu X."/>
        </authorList>
    </citation>
    <scope>NUCLEOTIDE SEQUENCE [LARGE SCALE GENOMIC DNA]</scope>
    <source>
        <strain evidence="2 3">LMG 18435</strain>
    </source>
</reference>
<dbReference type="Proteomes" id="UP000051888">
    <property type="component" value="Unassembled WGS sequence"/>
</dbReference>
<dbReference type="PATRIC" id="fig|157838.3.peg.735"/>
<organism evidence="2 3">
    <name type="scientific">Heyndrickxia shackletonii</name>
    <dbReference type="NCBI Taxonomy" id="157838"/>
    <lineage>
        <taxon>Bacteria</taxon>
        <taxon>Bacillati</taxon>
        <taxon>Bacillota</taxon>
        <taxon>Bacilli</taxon>
        <taxon>Bacillales</taxon>
        <taxon>Bacillaceae</taxon>
        <taxon>Heyndrickxia</taxon>
    </lineage>
</organism>
<sequence length="179" mass="20701">MSTLIFLYSLSFLVILVACMILYIYNNILKSSRQLLKNQDGLRKGTLYPLNNLEYINEKDVNTNSNCDGTILIATSYGCAACKRVYPYLEQLRQEYNNIDFHLLMLANKDQTQETINLYNLRNFKVSLIQNDQLHNLGITGFPFSYLLSKEKKVIEKGIVNHKKDFDLLISFLTIKKVS</sequence>
<dbReference type="RefSeq" id="WP_055738351.1">
    <property type="nucleotide sequence ID" value="NZ_JAAIWL010000046.1"/>
</dbReference>
<dbReference type="AlphaFoldDB" id="A0A0Q3WVD8"/>
<evidence type="ECO:0000313" key="3">
    <source>
        <dbReference type="Proteomes" id="UP000051888"/>
    </source>
</evidence>
<dbReference type="InterPro" id="IPR036249">
    <property type="entry name" value="Thioredoxin-like_sf"/>
</dbReference>
<comment type="caution">
    <text evidence="2">The sequence shown here is derived from an EMBL/GenBank/DDBJ whole genome shotgun (WGS) entry which is preliminary data.</text>
</comment>
<keyword evidence="1" id="KW-1133">Transmembrane helix</keyword>
<evidence type="ECO:0000313" key="2">
    <source>
        <dbReference type="EMBL" id="KQL52651.1"/>
    </source>
</evidence>
<dbReference type="STRING" id="157838.AN964_03310"/>
<dbReference type="Gene3D" id="3.40.30.10">
    <property type="entry name" value="Glutaredoxin"/>
    <property type="match status" value="1"/>
</dbReference>
<evidence type="ECO:0000256" key="1">
    <source>
        <dbReference type="SAM" id="Phobius"/>
    </source>
</evidence>
<accession>A0A0Q3WVD8</accession>
<keyword evidence="1" id="KW-0472">Membrane</keyword>
<gene>
    <name evidence="2" type="ORF">AN964_03310</name>
</gene>
<name>A0A0Q3WVD8_9BACI</name>
<proteinExistence type="predicted"/>
<evidence type="ECO:0008006" key="4">
    <source>
        <dbReference type="Google" id="ProtNLM"/>
    </source>
</evidence>
<feature type="transmembrane region" description="Helical" evidence="1">
    <location>
        <begin position="6"/>
        <end position="25"/>
    </location>
</feature>
<keyword evidence="1" id="KW-0812">Transmembrane</keyword>
<protein>
    <recommendedName>
        <fullName evidence="4">Thioredoxin domain-containing protein</fullName>
    </recommendedName>
</protein>
<dbReference type="SUPFAM" id="SSF52833">
    <property type="entry name" value="Thioredoxin-like"/>
    <property type="match status" value="1"/>
</dbReference>
<dbReference type="OrthoDB" id="2974362at2"/>
<keyword evidence="3" id="KW-1185">Reference proteome</keyword>
<dbReference type="EMBL" id="LJJC01000004">
    <property type="protein sequence ID" value="KQL52651.1"/>
    <property type="molecule type" value="Genomic_DNA"/>
</dbReference>